<organism evidence="3 4">
    <name type="scientific">Microbispora corallina</name>
    <dbReference type="NCBI Taxonomy" id="83302"/>
    <lineage>
        <taxon>Bacteria</taxon>
        <taxon>Bacillati</taxon>
        <taxon>Actinomycetota</taxon>
        <taxon>Actinomycetes</taxon>
        <taxon>Streptosporangiales</taxon>
        <taxon>Streptosporangiaceae</taxon>
        <taxon>Microbispora</taxon>
    </lineage>
</organism>
<dbReference type="PROSITE" id="PS50911">
    <property type="entry name" value="CHAP"/>
    <property type="match status" value="1"/>
</dbReference>
<protein>
    <recommendedName>
        <fullName evidence="2">Peptidase C51 domain-containing protein</fullName>
    </recommendedName>
</protein>
<dbReference type="SUPFAM" id="SSF54001">
    <property type="entry name" value="Cysteine proteinases"/>
    <property type="match status" value="1"/>
</dbReference>
<keyword evidence="1" id="KW-0732">Signal</keyword>
<evidence type="ECO:0000313" key="3">
    <source>
        <dbReference type="EMBL" id="GIH40768.1"/>
    </source>
</evidence>
<keyword evidence="4" id="KW-1185">Reference proteome</keyword>
<dbReference type="Gene3D" id="3.90.1720.10">
    <property type="entry name" value="endopeptidase domain like (from Nostoc punctiforme)"/>
    <property type="match status" value="1"/>
</dbReference>
<reference evidence="3 4" key="1">
    <citation type="submission" date="2021-01" db="EMBL/GenBank/DDBJ databases">
        <title>Whole genome shotgun sequence of Microbispora corallina NBRC 16416.</title>
        <authorList>
            <person name="Komaki H."/>
            <person name="Tamura T."/>
        </authorList>
    </citation>
    <scope>NUCLEOTIDE SEQUENCE [LARGE SCALE GENOMIC DNA]</scope>
    <source>
        <strain evidence="3 4">NBRC 16416</strain>
    </source>
</reference>
<sequence>MLTAAIVPVLAPHAASAACVTDPYSGVCVSPVTYKVFSTDGTLAVQKTPKVDNVVRWLKEGDSVGVVCQINNGGTDPYDNMTSHTWDYISTAAGTGWVYDHFITTPAQGTDGWSPGVRHCGSGGGSTSSLNPNNYPWPAVDGWVADGHGYYEGECVSFAAWAIRSDGMPHSKSPDWLGNADMWTGAYVDTSPHAGDIAQWDDKVNGAGDRGHVAYVAAVNSDGTIKVYEYNWGTMHRLNIRTIPANAPSRYLHF</sequence>
<evidence type="ECO:0000259" key="2">
    <source>
        <dbReference type="PROSITE" id="PS50911"/>
    </source>
</evidence>
<dbReference type="Pfam" id="PF05257">
    <property type="entry name" value="CHAP"/>
    <property type="match status" value="1"/>
</dbReference>
<dbReference type="Proteomes" id="UP000603904">
    <property type="component" value="Unassembled WGS sequence"/>
</dbReference>
<feature type="chain" id="PRO_5045083817" description="Peptidase C51 domain-containing protein" evidence="1">
    <location>
        <begin position="18"/>
        <end position="254"/>
    </location>
</feature>
<feature type="domain" description="Peptidase C51" evidence="2">
    <location>
        <begin position="130"/>
        <end position="253"/>
    </location>
</feature>
<evidence type="ECO:0000313" key="4">
    <source>
        <dbReference type="Proteomes" id="UP000603904"/>
    </source>
</evidence>
<dbReference type="InterPro" id="IPR007921">
    <property type="entry name" value="CHAP_dom"/>
</dbReference>
<gene>
    <name evidence="3" type="ORF">Mco01_37680</name>
</gene>
<dbReference type="EMBL" id="BOOC01000015">
    <property type="protein sequence ID" value="GIH40768.1"/>
    <property type="molecule type" value="Genomic_DNA"/>
</dbReference>
<accession>A0ABQ4G117</accession>
<feature type="signal peptide" evidence="1">
    <location>
        <begin position="1"/>
        <end position="17"/>
    </location>
</feature>
<proteinExistence type="predicted"/>
<evidence type="ECO:0000256" key="1">
    <source>
        <dbReference type="SAM" id="SignalP"/>
    </source>
</evidence>
<name>A0ABQ4G117_9ACTN</name>
<dbReference type="InterPro" id="IPR038765">
    <property type="entry name" value="Papain-like_cys_pep_sf"/>
</dbReference>
<comment type="caution">
    <text evidence="3">The sequence shown here is derived from an EMBL/GenBank/DDBJ whole genome shotgun (WGS) entry which is preliminary data.</text>
</comment>